<dbReference type="RefSeq" id="WP_094968375.1">
    <property type="nucleotide sequence ID" value="NZ_NGJN01000004.1"/>
</dbReference>
<dbReference type="PANTHER" id="PTHR39323">
    <property type="entry name" value="BLR1149 PROTEIN"/>
    <property type="match status" value="1"/>
</dbReference>
<evidence type="ECO:0000313" key="2">
    <source>
        <dbReference type="EMBL" id="OZV68609.1"/>
    </source>
</evidence>
<dbReference type="PANTHER" id="PTHR39323:SF1">
    <property type="entry name" value="BLR1149 PROTEIN"/>
    <property type="match status" value="1"/>
</dbReference>
<dbReference type="InterPro" id="IPR004843">
    <property type="entry name" value="Calcineurin-like_PHP"/>
</dbReference>
<evidence type="ECO:0000259" key="1">
    <source>
        <dbReference type="Pfam" id="PF00149"/>
    </source>
</evidence>
<dbReference type="NCBIfam" id="TIGR04123">
    <property type="entry name" value="P_estr_lig_assc"/>
    <property type="match status" value="1"/>
</dbReference>
<dbReference type="AlphaFoldDB" id="A0A265UTH1"/>
<dbReference type="EMBL" id="NGJN01000004">
    <property type="protein sequence ID" value="OZV68609.1"/>
    <property type="molecule type" value="Genomic_DNA"/>
</dbReference>
<accession>A0A265UTH1</accession>
<sequence>MNILTKHITIKNEELTLTNQRAIYWKREDALILSDIHIGKTAHFRRHGIPVPDAILLKDLARLKSLIGYFKVNRLLIVGDLFHAESNVDVQTFKKWLAQFEGIKLILIKGNHDRLSKSLMDDFNIQIETELIIEPFTFIHEYSEERHDAFIISGHTHPGVLLKGKGKQRLKLPCYQVTNDGLILPAFSLFTGLNTRTKKSGIISYAFLESGIYKFTE</sequence>
<dbReference type="GO" id="GO:0016787">
    <property type="term" value="F:hydrolase activity"/>
    <property type="evidence" value="ECO:0007669"/>
    <property type="project" value="InterPro"/>
</dbReference>
<feature type="domain" description="Calcineurin-like phosphoesterase" evidence="1">
    <location>
        <begin position="31"/>
        <end position="119"/>
    </location>
</feature>
<proteinExistence type="predicted"/>
<dbReference type="Gene3D" id="3.60.21.10">
    <property type="match status" value="1"/>
</dbReference>
<gene>
    <name evidence="2" type="ORF">CA834_09060</name>
</gene>
<protein>
    <submittedName>
        <fullName evidence="2">Phosphoesterase</fullName>
    </submittedName>
</protein>
<comment type="caution">
    <text evidence="2">The sequence shown here is derived from an EMBL/GenBank/DDBJ whole genome shotgun (WGS) entry which is preliminary data.</text>
</comment>
<dbReference type="InterPro" id="IPR026336">
    <property type="entry name" value="PdeM-like"/>
</dbReference>
<dbReference type="PIRSF" id="PIRSF000887">
    <property type="entry name" value="Pesterase_MJ0037"/>
    <property type="match status" value="1"/>
</dbReference>
<keyword evidence="3" id="KW-1185">Reference proteome</keyword>
<dbReference type="InterPro" id="IPR024173">
    <property type="entry name" value="Pesterase_MJ0037-like"/>
</dbReference>
<dbReference type="SUPFAM" id="SSF56300">
    <property type="entry name" value="Metallo-dependent phosphatases"/>
    <property type="match status" value="1"/>
</dbReference>
<evidence type="ECO:0000313" key="3">
    <source>
        <dbReference type="Proteomes" id="UP000216840"/>
    </source>
</evidence>
<organism evidence="2 3">
    <name type="scientific">Winogradskyella aurantia</name>
    <dbReference type="NCBI Taxonomy" id="1915063"/>
    <lineage>
        <taxon>Bacteria</taxon>
        <taxon>Pseudomonadati</taxon>
        <taxon>Bacteroidota</taxon>
        <taxon>Flavobacteriia</taxon>
        <taxon>Flavobacteriales</taxon>
        <taxon>Flavobacteriaceae</taxon>
        <taxon>Winogradskyella</taxon>
    </lineage>
</organism>
<dbReference type="Proteomes" id="UP000216840">
    <property type="component" value="Unassembled WGS sequence"/>
</dbReference>
<dbReference type="InterPro" id="IPR029052">
    <property type="entry name" value="Metallo-depent_PP-like"/>
</dbReference>
<dbReference type="Pfam" id="PF00149">
    <property type="entry name" value="Metallophos"/>
    <property type="match status" value="1"/>
</dbReference>
<dbReference type="OrthoDB" id="9795838at2"/>
<reference evidence="2 3" key="1">
    <citation type="submission" date="2017-05" db="EMBL/GenBank/DDBJ databases">
        <title>The draft genome sequence of Idiomarina salinarum WNB302.</title>
        <authorList>
            <person name="Sun Y."/>
            <person name="Chen B."/>
            <person name="Du Z."/>
        </authorList>
    </citation>
    <scope>NUCLEOTIDE SEQUENCE [LARGE SCALE GENOMIC DNA]</scope>
    <source>
        <strain evidence="2 3">WNB302</strain>
    </source>
</reference>
<name>A0A265UTH1_9FLAO</name>